<dbReference type="AlphaFoldDB" id="A0A6A0BAE5"/>
<dbReference type="EMBL" id="BLLI01000023">
    <property type="protein sequence ID" value="GFH42430.1"/>
    <property type="molecule type" value="Genomic_DNA"/>
</dbReference>
<evidence type="ECO:0000256" key="5">
    <source>
        <dbReference type="ARBA" id="ARBA00023210"/>
    </source>
</evidence>
<keyword evidence="4 6" id="KW-0472">Membrane</keyword>
<organism evidence="8 9">
    <name type="scientific">Pseudolactococcus hodotermopsidis</name>
    <dbReference type="NCBI Taxonomy" id="2709157"/>
    <lineage>
        <taxon>Bacteria</taxon>
        <taxon>Bacillati</taxon>
        <taxon>Bacillota</taxon>
        <taxon>Bacilli</taxon>
        <taxon>Lactobacillales</taxon>
        <taxon>Streptococcaceae</taxon>
        <taxon>Pseudolactococcus</taxon>
    </lineage>
</organism>
<sequence>MPKSIIIVIAILLAIIVIFYIFAMISRKKIEDRIISLEERKEDLFDLPVQEEIEAVKKLHLVGQSQTIFREWNQKWVDLSSNSFADLEDHIFEAEQLNDSFHFVRAKESVATSETQIELMEEDVEAIREGIAELTKQETINSSKIQDSLDLYEILRAEITDNAESYGVALAELEAQLDNIETEFSQFVQLNSTGDPIEASEVLETAEEHTIALGAIAERIPGLIDELNEKYPKQLDELEEGYQQLLAQDFKLPESVRVEERLQEVRDDLKQTSLYIENFELDRADEQLEKIQLILDGLYDVFQNEYKARHDVAKNSGIIKEYITHTRVNNKNLLLEIDHVSQAYVLTGNEMGLIRGYQEQLEHLEVGSEELLEVIQENAQPYSVLNKEVETIIGTLDEIEKNQLQISNGLQDLRKQEKNAQDMADQFDRELRILKRYVEKRNLPGLPQAYLDKFFNTSERVQNLFKELNKVKINIDGVNHLVDVTSEDLVSLKDVTDELVDKARIAEDLMQYANRYKTTNENVAKSIARAYQLFERDRNYTASFDEISSALEAVEPGASERIAKVYHNNKVIPDYRY</sequence>
<feature type="coiled-coil region" evidence="6">
    <location>
        <begin position="163"/>
        <end position="190"/>
    </location>
</feature>
<comment type="subcellular location">
    <subcellularLocation>
        <location evidence="6">Cell membrane</location>
        <topology evidence="6">Single-pass membrane protein</topology>
    </subcellularLocation>
    <text evidence="6">Colocalized with FtsZ to the nascent septal site.</text>
</comment>
<dbReference type="Proteomes" id="UP000480303">
    <property type="component" value="Unassembled WGS sequence"/>
</dbReference>
<evidence type="ECO:0000256" key="1">
    <source>
        <dbReference type="ARBA" id="ARBA00022692"/>
    </source>
</evidence>
<keyword evidence="6" id="KW-0131">Cell cycle</keyword>
<feature type="coiled-coil region" evidence="6">
    <location>
        <begin position="396"/>
        <end position="430"/>
    </location>
</feature>
<dbReference type="GO" id="GO:0000921">
    <property type="term" value="P:septin ring assembly"/>
    <property type="evidence" value="ECO:0007669"/>
    <property type="project" value="InterPro"/>
</dbReference>
<accession>A0A6A0BAE5</accession>
<keyword evidence="6" id="KW-0132">Cell division</keyword>
<feature type="transmembrane region" description="Helical" evidence="7">
    <location>
        <begin position="6"/>
        <end position="25"/>
    </location>
</feature>
<evidence type="ECO:0000256" key="2">
    <source>
        <dbReference type="ARBA" id="ARBA00022989"/>
    </source>
</evidence>
<keyword evidence="6" id="KW-1003">Cell membrane</keyword>
<dbReference type="NCBIfam" id="NF003410">
    <property type="entry name" value="PRK04778.1-4"/>
    <property type="match status" value="1"/>
</dbReference>
<reference evidence="8 9" key="1">
    <citation type="submission" date="2020-02" db="EMBL/GenBank/DDBJ databases">
        <title>Draft genome sequence of Lactococcus sp. Hs30E4-3.</title>
        <authorList>
            <person name="Noda S."/>
            <person name="Yuki M."/>
            <person name="Ohkuma M."/>
        </authorList>
    </citation>
    <scope>NUCLEOTIDE SEQUENCE [LARGE SCALE GENOMIC DNA]</scope>
    <source>
        <strain evidence="8 9">Hs30E4-3</strain>
    </source>
</reference>
<feature type="topological domain" description="Extracellular" evidence="6">
    <location>
        <begin position="1"/>
        <end position="6"/>
    </location>
</feature>
<dbReference type="Pfam" id="PF06160">
    <property type="entry name" value="EzrA"/>
    <property type="match status" value="1"/>
</dbReference>
<name>A0A6A0BAE5_9LACT</name>
<feature type="topological domain" description="Cytoplasmic" evidence="6">
    <location>
        <begin position="27"/>
        <end position="577"/>
    </location>
</feature>
<proteinExistence type="inferred from homology"/>
<gene>
    <name evidence="6 8" type="primary">ezrA</name>
    <name evidence="8" type="ORF">Hs30E_09810</name>
</gene>
<dbReference type="HAMAP" id="MF_00728">
    <property type="entry name" value="EzrA"/>
    <property type="match status" value="1"/>
</dbReference>
<dbReference type="InterPro" id="IPR010379">
    <property type="entry name" value="EzrA"/>
</dbReference>
<evidence type="ECO:0000313" key="8">
    <source>
        <dbReference type="EMBL" id="GFH42430.1"/>
    </source>
</evidence>
<comment type="function">
    <text evidence="6">Negative regulator of FtsZ ring formation; modulates the frequency and position of FtsZ ring formation. Inhibits FtsZ ring formation at polar sites. Interacts either with FtsZ or with one of its binding partners to promote depolymerization.</text>
</comment>
<keyword evidence="9" id="KW-1185">Reference proteome</keyword>
<comment type="caution">
    <text evidence="8">The sequence shown here is derived from an EMBL/GenBank/DDBJ whole genome shotgun (WGS) entry which is preliminary data.</text>
</comment>
<dbReference type="GO" id="GO:0000917">
    <property type="term" value="P:division septum assembly"/>
    <property type="evidence" value="ECO:0007669"/>
    <property type="project" value="UniProtKB-KW"/>
</dbReference>
<comment type="similarity">
    <text evidence="6">Belongs to the EzrA family.</text>
</comment>
<keyword evidence="1 6" id="KW-0812">Transmembrane</keyword>
<evidence type="ECO:0000313" key="9">
    <source>
        <dbReference type="Proteomes" id="UP000480303"/>
    </source>
</evidence>
<keyword evidence="5 6" id="KW-0717">Septation</keyword>
<evidence type="ECO:0000256" key="3">
    <source>
        <dbReference type="ARBA" id="ARBA00023054"/>
    </source>
</evidence>
<dbReference type="RefSeq" id="WP_172208485.1">
    <property type="nucleotide sequence ID" value="NZ_BLLI01000023.1"/>
</dbReference>
<dbReference type="GO" id="GO:0005886">
    <property type="term" value="C:plasma membrane"/>
    <property type="evidence" value="ECO:0007669"/>
    <property type="project" value="UniProtKB-SubCell"/>
</dbReference>
<dbReference type="GO" id="GO:0005940">
    <property type="term" value="C:septin ring"/>
    <property type="evidence" value="ECO:0007669"/>
    <property type="project" value="InterPro"/>
</dbReference>
<protein>
    <recommendedName>
        <fullName evidence="6">Septation ring formation regulator EzrA</fullName>
    </recommendedName>
</protein>
<keyword evidence="3 6" id="KW-0175">Coiled coil</keyword>
<keyword evidence="2 6" id="KW-1133">Transmembrane helix</keyword>
<evidence type="ECO:0000256" key="6">
    <source>
        <dbReference type="HAMAP-Rule" id="MF_00728"/>
    </source>
</evidence>
<evidence type="ECO:0000256" key="4">
    <source>
        <dbReference type="ARBA" id="ARBA00023136"/>
    </source>
</evidence>
<evidence type="ECO:0000256" key="7">
    <source>
        <dbReference type="SAM" id="Phobius"/>
    </source>
</evidence>